<dbReference type="EMBL" id="BQNB010012694">
    <property type="protein sequence ID" value="GJT06751.1"/>
    <property type="molecule type" value="Genomic_DNA"/>
</dbReference>
<reference evidence="3" key="2">
    <citation type="submission" date="2022-01" db="EMBL/GenBank/DDBJ databases">
        <authorList>
            <person name="Yamashiro T."/>
            <person name="Shiraishi A."/>
            <person name="Satake H."/>
            <person name="Nakayama K."/>
        </authorList>
    </citation>
    <scope>NUCLEOTIDE SEQUENCE</scope>
</reference>
<sequence length="620" mass="72385">MTEKMNDLIAIANKQNCWTFNYKKLNALYKDFVPQKELSVEQKYFPSSSIPLVKIPVSKNMPSESPLIKELDKIKVCFEKLTLLIQKNCKRTSIFDTSPAEIEINDFCQDQVKPILNEMKVYLEFFQNLFQRDIKEMKDVFESTEITQELSKRVIELEKDLLKFEAKSIVFEIALQHKSRENNSLKTVQKENENFMASLQLKNAHLKQTYKDLFESVQRSKIDELEKVLTQQTKYFNAVKLKLSNKTAKFEAYFEKLKKTKVVLERQLARKVDDSKAEKDQFLKEMNHLRTQLENLKGKSVETKFDKSLILGKPPADKLFVNSQISKSWFTPKVDVQKDLSKPVTAQSLPKNEKDRLLKRIAYLESKLASQDIRSCQKEYHELRTLYNALKVKFDSLNRKKRETNVSKSSKPRESVSAKVHTGESSKPFSRRVSQFTTYSLQKDRKFSKNSQSFETLTPQKGFKKRASNAKHQSFETTYSCFTPVKQVWRPIKESQTFEASTFQKSFKTRTLKGKNQVFDPHSRFTPVKQAWRPKQSHSKSFKYSKSEMLSMQNKNDSASIINNNGIISNEAKTNFWNVSSNENHKWKSSSSTKFKNSHETPSFKNQWKFKSNFKSPLIP</sequence>
<evidence type="ECO:0000256" key="1">
    <source>
        <dbReference type="SAM" id="Coils"/>
    </source>
</evidence>
<comment type="caution">
    <text evidence="3">The sequence shown here is derived from an EMBL/GenBank/DDBJ whole genome shotgun (WGS) entry which is preliminary data.</text>
</comment>
<evidence type="ECO:0000313" key="3">
    <source>
        <dbReference type="EMBL" id="GJT06751.1"/>
    </source>
</evidence>
<organism evidence="3 4">
    <name type="scientific">Tanacetum coccineum</name>
    <dbReference type="NCBI Taxonomy" id="301880"/>
    <lineage>
        <taxon>Eukaryota</taxon>
        <taxon>Viridiplantae</taxon>
        <taxon>Streptophyta</taxon>
        <taxon>Embryophyta</taxon>
        <taxon>Tracheophyta</taxon>
        <taxon>Spermatophyta</taxon>
        <taxon>Magnoliopsida</taxon>
        <taxon>eudicotyledons</taxon>
        <taxon>Gunneridae</taxon>
        <taxon>Pentapetalae</taxon>
        <taxon>asterids</taxon>
        <taxon>campanulids</taxon>
        <taxon>Asterales</taxon>
        <taxon>Asteraceae</taxon>
        <taxon>Asteroideae</taxon>
        <taxon>Anthemideae</taxon>
        <taxon>Anthemidinae</taxon>
        <taxon>Tanacetum</taxon>
    </lineage>
</organism>
<reference evidence="3" key="1">
    <citation type="journal article" date="2022" name="Int. J. Mol. Sci.">
        <title>Draft Genome of Tanacetum Coccineum: Genomic Comparison of Closely Related Tanacetum-Family Plants.</title>
        <authorList>
            <person name="Yamashiro T."/>
            <person name="Shiraishi A."/>
            <person name="Nakayama K."/>
            <person name="Satake H."/>
        </authorList>
    </citation>
    <scope>NUCLEOTIDE SEQUENCE</scope>
</reference>
<evidence type="ECO:0000256" key="2">
    <source>
        <dbReference type="SAM" id="MobiDB-lite"/>
    </source>
</evidence>
<gene>
    <name evidence="3" type="ORF">Tco_0841213</name>
</gene>
<protein>
    <submittedName>
        <fullName evidence="3">Uncharacterized protein</fullName>
    </submittedName>
</protein>
<keyword evidence="4" id="KW-1185">Reference proteome</keyword>
<accession>A0ABQ5B005</accession>
<dbReference type="Proteomes" id="UP001151760">
    <property type="component" value="Unassembled WGS sequence"/>
</dbReference>
<feature type="coiled-coil region" evidence="1">
    <location>
        <begin position="272"/>
        <end position="299"/>
    </location>
</feature>
<feature type="region of interest" description="Disordered" evidence="2">
    <location>
        <begin position="401"/>
        <end position="429"/>
    </location>
</feature>
<name>A0ABQ5B005_9ASTR</name>
<feature type="compositionally biased region" description="Basic and acidic residues" evidence="2">
    <location>
        <begin position="411"/>
        <end position="424"/>
    </location>
</feature>
<evidence type="ECO:0000313" key="4">
    <source>
        <dbReference type="Proteomes" id="UP001151760"/>
    </source>
</evidence>
<keyword evidence="1" id="KW-0175">Coiled coil</keyword>
<proteinExistence type="predicted"/>